<keyword evidence="2" id="KW-1185">Reference proteome</keyword>
<dbReference type="Gene3D" id="3.40.960.10">
    <property type="entry name" value="VSR Endonuclease"/>
    <property type="match status" value="1"/>
</dbReference>
<dbReference type="Proteomes" id="UP000214355">
    <property type="component" value="Chromosome I"/>
</dbReference>
<gene>
    <name evidence="1" type="ORF">SAMN04489737_0268</name>
</gene>
<organism evidence="1 2">
    <name type="scientific">Arcanobacterium phocae</name>
    <dbReference type="NCBI Taxonomy" id="131112"/>
    <lineage>
        <taxon>Bacteria</taxon>
        <taxon>Bacillati</taxon>
        <taxon>Actinomycetota</taxon>
        <taxon>Actinomycetes</taxon>
        <taxon>Actinomycetales</taxon>
        <taxon>Actinomycetaceae</taxon>
        <taxon>Arcanobacterium</taxon>
    </lineage>
</organism>
<proteinExistence type="predicted"/>
<sequence length="288" mass="33522">MFMYTHLPPRPTKLGIFRTRELRLIGIHTRRTRERAMRLGKIYRVRRGWYATPDAHPDLVTAVRHYGALTSLSACKIYGLWTPPTTDIFVAVPDFVRRSRTRGVTRRHLTAKLPGPLVSLDTALIHAARYEPFETALIVFESAINKGLIQINYARRLLKQIPITRAERLLKRLCSGSQSGSETRVRNYIQSLRFRVTPQKSINHVGRVDIFVHPRMIVECDSRAHHTSMANYQNDRSRSNSALICGFLTVRLTYEDIWLRWNETKIWIKYLLQHGFQRWKKPAYSPAS</sequence>
<dbReference type="EMBL" id="LT629804">
    <property type="protein sequence ID" value="SDU77982.1"/>
    <property type="molecule type" value="Genomic_DNA"/>
</dbReference>
<dbReference type="AlphaFoldDB" id="A0A1H2LAZ8"/>
<accession>A0A1H2LAZ8</accession>
<dbReference type="STRING" id="131112.SAMN04489737_0268"/>
<protein>
    <recommendedName>
        <fullName evidence="3">DUF559 domain-containing protein</fullName>
    </recommendedName>
</protein>
<name>A0A1H2LAZ8_9ACTO</name>
<evidence type="ECO:0000313" key="1">
    <source>
        <dbReference type="EMBL" id="SDU77982.1"/>
    </source>
</evidence>
<evidence type="ECO:0000313" key="2">
    <source>
        <dbReference type="Proteomes" id="UP000214355"/>
    </source>
</evidence>
<evidence type="ECO:0008006" key="3">
    <source>
        <dbReference type="Google" id="ProtNLM"/>
    </source>
</evidence>
<reference evidence="2" key="1">
    <citation type="submission" date="2016-10" db="EMBL/GenBank/DDBJ databases">
        <authorList>
            <person name="Varghese N."/>
            <person name="Submissions S."/>
        </authorList>
    </citation>
    <scope>NUCLEOTIDE SEQUENCE [LARGE SCALE GENOMIC DNA]</scope>
    <source>
        <strain evidence="2">DSM 10002</strain>
    </source>
</reference>